<feature type="compositionally biased region" description="Low complexity" evidence="1">
    <location>
        <begin position="194"/>
        <end position="204"/>
    </location>
</feature>
<name>A0A9Q0XW60_9SAUR</name>
<feature type="compositionally biased region" description="Basic residues" evidence="1">
    <location>
        <begin position="205"/>
        <end position="220"/>
    </location>
</feature>
<dbReference type="AlphaFoldDB" id="A0A9Q0XW60"/>
<feature type="region of interest" description="Disordered" evidence="1">
    <location>
        <begin position="153"/>
        <end position="288"/>
    </location>
</feature>
<gene>
    <name evidence="2" type="ORF">JRQ81_016063</name>
</gene>
<comment type="caution">
    <text evidence="2">The sequence shown here is derived from an EMBL/GenBank/DDBJ whole genome shotgun (WGS) entry which is preliminary data.</text>
</comment>
<evidence type="ECO:0000256" key="1">
    <source>
        <dbReference type="SAM" id="MobiDB-lite"/>
    </source>
</evidence>
<feature type="compositionally biased region" description="Polar residues" evidence="1">
    <location>
        <begin position="241"/>
        <end position="253"/>
    </location>
</feature>
<dbReference type="Gene3D" id="1.10.287.3160">
    <property type="match status" value="1"/>
</dbReference>
<evidence type="ECO:0000313" key="3">
    <source>
        <dbReference type="Proteomes" id="UP001142489"/>
    </source>
</evidence>
<feature type="region of interest" description="Disordered" evidence="1">
    <location>
        <begin position="72"/>
        <end position="92"/>
    </location>
</feature>
<reference evidence="2" key="1">
    <citation type="journal article" date="2023" name="DNA Res.">
        <title>Chromosome-level genome assembly of Phrynocephalus forsythii using third-generation DNA sequencing and Hi-C analysis.</title>
        <authorList>
            <person name="Qi Y."/>
            <person name="Zhao W."/>
            <person name="Zhao Y."/>
            <person name="Niu C."/>
            <person name="Cao S."/>
            <person name="Zhang Y."/>
        </authorList>
    </citation>
    <scope>NUCLEOTIDE SEQUENCE</scope>
    <source>
        <tissue evidence="2">Muscle</tissue>
    </source>
</reference>
<dbReference type="EMBL" id="JAPFRF010000006">
    <property type="protein sequence ID" value="KAJ7329889.1"/>
    <property type="molecule type" value="Genomic_DNA"/>
</dbReference>
<feature type="compositionally biased region" description="Polar residues" evidence="1">
    <location>
        <begin position="270"/>
        <end position="279"/>
    </location>
</feature>
<evidence type="ECO:0000313" key="2">
    <source>
        <dbReference type="EMBL" id="KAJ7329889.1"/>
    </source>
</evidence>
<protein>
    <submittedName>
        <fullName evidence="2">Uncharacterized protein</fullName>
    </submittedName>
</protein>
<dbReference type="OrthoDB" id="9886994at2759"/>
<feature type="region of interest" description="Disordered" evidence="1">
    <location>
        <begin position="528"/>
        <end position="547"/>
    </location>
</feature>
<feature type="compositionally biased region" description="Polar residues" evidence="1">
    <location>
        <begin position="80"/>
        <end position="92"/>
    </location>
</feature>
<sequence>MDNPTHSEASMPSTSSRSKSSSKPIEKKKKKKAASAQVPAEKHQSRDLGSTVTFSPHPVTMTLKTVASPLSEAHGVKGAQPSTHLGAQSPTATQEDNWVERFAEQAAITHEIPNSPMMSMGLPPGQLVLDTDMTTLGLNPLAHLQTVQAASMSSAPTRYKVKEQSHSAPRRQTADHRSSVSPHRARKRVRAETPDSTSSTSPSPRCRKSKRHRAKRHRRRDAVIPLDTHQQDLAGTIDLPTKSTASATQQAQLPDSPATMDEESEMEADSQASHHSTLSKSRHSEVEMTDTQPATLIEDFKHYSQMLHKIAQVMGLQVQLLATNRAKEAWTKPSSNPLIPRRIDNFYKTHGEGTDFLMKHPLPNSVIVDANQNRGRSHSNTTLSNKEARKLDLVGRRHYSMASFSLRALSYLCAMEAYTRHILLTFPAFIDLLPEEHKVKAQVSYSEVLSLIDYQMITSLHLTDAASKQLTTAIHLRCHAWLRMANITDDARNRIEDSPFDGEGLFATSTDASLDNIQKMHKAAKSYTYQGTASQSTSRPPSRPGGVRIHLYTKDLRACTGHNTISLLPAPCSTTSPMATTID</sequence>
<dbReference type="Proteomes" id="UP001142489">
    <property type="component" value="Unassembled WGS sequence"/>
</dbReference>
<accession>A0A9Q0XW60</accession>
<organism evidence="2 3">
    <name type="scientific">Phrynocephalus forsythii</name>
    <dbReference type="NCBI Taxonomy" id="171643"/>
    <lineage>
        <taxon>Eukaryota</taxon>
        <taxon>Metazoa</taxon>
        <taxon>Chordata</taxon>
        <taxon>Craniata</taxon>
        <taxon>Vertebrata</taxon>
        <taxon>Euteleostomi</taxon>
        <taxon>Lepidosauria</taxon>
        <taxon>Squamata</taxon>
        <taxon>Bifurcata</taxon>
        <taxon>Unidentata</taxon>
        <taxon>Episquamata</taxon>
        <taxon>Toxicofera</taxon>
        <taxon>Iguania</taxon>
        <taxon>Acrodonta</taxon>
        <taxon>Agamidae</taxon>
        <taxon>Agaminae</taxon>
        <taxon>Phrynocephalus</taxon>
    </lineage>
</organism>
<proteinExistence type="predicted"/>
<feature type="region of interest" description="Disordered" evidence="1">
    <location>
        <begin position="1"/>
        <end position="56"/>
    </location>
</feature>
<keyword evidence="3" id="KW-1185">Reference proteome</keyword>
<feature type="compositionally biased region" description="Polar residues" evidence="1">
    <location>
        <begin position="528"/>
        <end position="540"/>
    </location>
</feature>
<feature type="compositionally biased region" description="Low complexity" evidence="1">
    <location>
        <begin position="9"/>
        <end position="23"/>
    </location>
</feature>